<dbReference type="AlphaFoldDB" id="A0AAU8FJJ4"/>
<dbReference type="Pfam" id="PF08546">
    <property type="entry name" value="ApbA_C"/>
    <property type="match status" value="1"/>
</dbReference>
<comment type="similarity">
    <text evidence="2 9">Belongs to the ketopantoate reductase family.</text>
</comment>
<dbReference type="GO" id="GO:0008677">
    <property type="term" value="F:2-dehydropantoate 2-reductase activity"/>
    <property type="evidence" value="ECO:0007669"/>
    <property type="project" value="UniProtKB-EC"/>
</dbReference>
<evidence type="ECO:0000256" key="2">
    <source>
        <dbReference type="ARBA" id="ARBA00007870"/>
    </source>
</evidence>
<dbReference type="GO" id="GO:0005737">
    <property type="term" value="C:cytoplasm"/>
    <property type="evidence" value="ECO:0007669"/>
    <property type="project" value="TreeGrafter"/>
</dbReference>
<evidence type="ECO:0000259" key="11">
    <source>
        <dbReference type="Pfam" id="PF08546"/>
    </source>
</evidence>
<evidence type="ECO:0000256" key="5">
    <source>
        <dbReference type="ARBA" id="ARBA00022857"/>
    </source>
</evidence>
<proteinExistence type="inferred from homology"/>
<dbReference type="Gene3D" id="3.40.50.720">
    <property type="entry name" value="NAD(P)-binding Rossmann-like Domain"/>
    <property type="match status" value="1"/>
</dbReference>
<dbReference type="InterPro" id="IPR013332">
    <property type="entry name" value="KPR_N"/>
</dbReference>
<accession>A0AAU8FJJ4</accession>
<evidence type="ECO:0000256" key="8">
    <source>
        <dbReference type="ARBA" id="ARBA00048793"/>
    </source>
</evidence>
<dbReference type="PANTHER" id="PTHR21708:SF26">
    <property type="entry name" value="2-DEHYDROPANTOATE 2-REDUCTASE"/>
    <property type="match status" value="1"/>
</dbReference>
<dbReference type="InterPro" id="IPR013328">
    <property type="entry name" value="6PGD_dom2"/>
</dbReference>
<reference evidence="12" key="1">
    <citation type="submission" date="2024-06" db="EMBL/GenBank/DDBJ databases">
        <title>Sequencing and assembly of the genome of Dyadobacter sp. strain 676, a symbiont of Cyamopsis tetragonoloba.</title>
        <authorList>
            <person name="Guro P."/>
            <person name="Sazanova A."/>
            <person name="Kuznetsova I."/>
            <person name="Belimov A."/>
            <person name="Safronova V."/>
        </authorList>
    </citation>
    <scope>NUCLEOTIDE SEQUENCE</scope>
    <source>
        <strain evidence="12">676</strain>
    </source>
</reference>
<dbReference type="Gene3D" id="1.10.1040.10">
    <property type="entry name" value="N-(1-d-carboxylethyl)-l-norvaline Dehydrogenase, domain 2"/>
    <property type="match status" value="1"/>
</dbReference>
<dbReference type="RefSeq" id="WP_353719066.1">
    <property type="nucleotide sequence ID" value="NZ_CP159289.1"/>
</dbReference>
<dbReference type="Pfam" id="PF02558">
    <property type="entry name" value="ApbA"/>
    <property type="match status" value="1"/>
</dbReference>
<feature type="domain" description="Ketopantoate reductase N-terminal" evidence="10">
    <location>
        <begin position="8"/>
        <end position="143"/>
    </location>
</feature>
<evidence type="ECO:0000256" key="6">
    <source>
        <dbReference type="ARBA" id="ARBA00023002"/>
    </source>
</evidence>
<evidence type="ECO:0000256" key="1">
    <source>
        <dbReference type="ARBA" id="ARBA00004994"/>
    </source>
</evidence>
<dbReference type="SUPFAM" id="SSF51735">
    <property type="entry name" value="NAD(P)-binding Rossmann-fold domains"/>
    <property type="match status" value="1"/>
</dbReference>
<dbReference type="EC" id="1.1.1.169" evidence="3 9"/>
<evidence type="ECO:0000259" key="10">
    <source>
        <dbReference type="Pfam" id="PF02558"/>
    </source>
</evidence>
<dbReference type="NCBIfam" id="TIGR00745">
    <property type="entry name" value="apbA_panE"/>
    <property type="match status" value="1"/>
</dbReference>
<organism evidence="12">
    <name type="scientific">Dyadobacter sp. 676</name>
    <dbReference type="NCBI Taxonomy" id="3088362"/>
    <lineage>
        <taxon>Bacteria</taxon>
        <taxon>Pseudomonadati</taxon>
        <taxon>Bacteroidota</taxon>
        <taxon>Cytophagia</taxon>
        <taxon>Cytophagales</taxon>
        <taxon>Spirosomataceae</taxon>
        <taxon>Dyadobacter</taxon>
    </lineage>
</organism>
<sequence length="314" mass="34364">MLATDNPIYIIGSGAIGKALAVFLKLSGRNVTIVRGSVNDGSLKTENILVEMAGGAVFEAETVVRTMDSLSGTGGIFVLCNKSFGNEQLALLLKNKMGNPPVVLLQNGLGVEEPFVRHGFSEIYRCVLFVTSQVIGEGNVRFKPVGVCPVGIERGDPGHLDKIVQQLNTPYFAFRSEGNIRPVVWKKAIVNCVFNSICPLLDTDNGIFHRNQEALQIARRVIGECLTIATEKGIRLTPDEIEENLLQISRFSDGQLISTLQDIRNGRRTEIETLNLEVVRLAKELGKLDAVQETRLLGELVRLKAELALRQAGN</sequence>
<dbReference type="InterPro" id="IPR003710">
    <property type="entry name" value="ApbA"/>
</dbReference>
<dbReference type="EMBL" id="CP159289">
    <property type="protein sequence ID" value="XCH23742.1"/>
    <property type="molecule type" value="Genomic_DNA"/>
</dbReference>
<dbReference type="PANTHER" id="PTHR21708">
    <property type="entry name" value="PROBABLE 2-DEHYDROPANTOATE 2-REDUCTASE"/>
    <property type="match status" value="1"/>
</dbReference>
<comment type="catalytic activity">
    <reaction evidence="8 9">
        <text>(R)-pantoate + NADP(+) = 2-dehydropantoate + NADPH + H(+)</text>
        <dbReference type="Rhea" id="RHEA:16233"/>
        <dbReference type="ChEBI" id="CHEBI:11561"/>
        <dbReference type="ChEBI" id="CHEBI:15378"/>
        <dbReference type="ChEBI" id="CHEBI:15980"/>
        <dbReference type="ChEBI" id="CHEBI:57783"/>
        <dbReference type="ChEBI" id="CHEBI:58349"/>
        <dbReference type="EC" id="1.1.1.169"/>
    </reaction>
</comment>
<dbReference type="SUPFAM" id="SSF48179">
    <property type="entry name" value="6-phosphogluconate dehydrogenase C-terminal domain-like"/>
    <property type="match status" value="1"/>
</dbReference>
<comment type="function">
    <text evidence="9">Catalyzes the NADPH-dependent reduction of ketopantoate into pantoic acid.</text>
</comment>
<evidence type="ECO:0000256" key="9">
    <source>
        <dbReference type="RuleBase" id="RU362068"/>
    </source>
</evidence>
<evidence type="ECO:0000256" key="4">
    <source>
        <dbReference type="ARBA" id="ARBA00019465"/>
    </source>
</evidence>
<dbReference type="InterPro" id="IPR036291">
    <property type="entry name" value="NAD(P)-bd_dom_sf"/>
</dbReference>
<protein>
    <recommendedName>
        <fullName evidence="4 9">2-dehydropantoate 2-reductase</fullName>
        <ecNumber evidence="3 9">1.1.1.169</ecNumber>
    </recommendedName>
    <alternativeName>
        <fullName evidence="7 9">Ketopantoate reductase</fullName>
    </alternativeName>
</protein>
<keyword evidence="5 9" id="KW-0521">NADP</keyword>
<evidence type="ECO:0000256" key="3">
    <source>
        <dbReference type="ARBA" id="ARBA00013014"/>
    </source>
</evidence>
<evidence type="ECO:0000313" key="12">
    <source>
        <dbReference type="EMBL" id="XCH23742.1"/>
    </source>
</evidence>
<dbReference type="InterPro" id="IPR008927">
    <property type="entry name" value="6-PGluconate_DH-like_C_sf"/>
</dbReference>
<keyword evidence="6 9" id="KW-0560">Oxidoreductase</keyword>
<keyword evidence="9" id="KW-0566">Pantothenate biosynthesis</keyword>
<dbReference type="InterPro" id="IPR051402">
    <property type="entry name" value="KPR-Related"/>
</dbReference>
<evidence type="ECO:0000256" key="7">
    <source>
        <dbReference type="ARBA" id="ARBA00032024"/>
    </source>
</evidence>
<dbReference type="InterPro" id="IPR013752">
    <property type="entry name" value="KPA_reductase"/>
</dbReference>
<gene>
    <name evidence="12" type="ORF">ABV298_26080</name>
</gene>
<dbReference type="GO" id="GO:0015940">
    <property type="term" value="P:pantothenate biosynthetic process"/>
    <property type="evidence" value="ECO:0007669"/>
    <property type="project" value="UniProtKB-KW"/>
</dbReference>
<comment type="pathway">
    <text evidence="1 9">Cofactor biosynthesis; (R)-pantothenate biosynthesis; (R)-pantoate from 3-methyl-2-oxobutanoate: step 2/2.</text>
</comment>
<name>A0AAU8FJJ4_9BACT</name>
<feature type="domain" description="Ketopantoate reductase C-terminal" evidence="11">
    <location>
        <begin position="179"/>
        <end position="286"/>
    </location>
</feature>